<dbReference type="InterPro" id="IPR037522">
    <property type="entry name" value="HD_GYP_dom"/>
</dbReference>
<reference evidence="5 6" key="1">
    <citation type="journal article" date="2019" name="Nat. Microbiol.">
        <title>Mediterranean grassland soil C-N compound turnover is dependent on rainfall and depth, and is mediated by genomically divergent microorganisms.</title>
        <authorList>
            <person name="Diamond S."/>
            <person name="Andeer P.F."/>
            <person name="Li Z."/>
            <person name="Crits-Christoph A."/>
            <person name="Burstein D."/>
            <person name="Anantharaman K."/>
            <person name="Lane K.R."/>
            <person name="Thomas B.C."/>
            <person name="Pan C."/>
            <person name="Northen T.R."/>
            <person name="Banfield J.F."/>
        </authorList>
    </citation>
    <scope>NUCLEOTIDE SEQUENCE [LARGE SCALE GENOMIC DNA]</scope>
    <source>
        <strain evidence="5">NP_3</strain>
    </source>
</reference>
<feature type="domain" description="HD-GYP" evidence="4">
    <location>
        <begin position="250"/>
        <end position="445"/>
    </location>
</feature>
<protein>
    <submittedName>
        <fullName evidence="5">HD-GYP domain-containing protein</fullName>
    </submittedName>
</protein>
<evidence type="ECO:0000313" key="6">
    <source>
        <dbReference type="Proteomes" id="UP000318509"/>
    </source>
</evidence>
<dbReference type="SUPFAM" id="SSF109604">
    <property type="entry name" value="HD-domain/PDEase-like"/>
    <property type="match status" value="1"/>
</dbReference>
<evidence type="ECO:0000313" key="5">
    <source>
        <dbReference type="EMBL" id="TMI88162.1"/>
    </source>
</evidence>
<feature type="region of interest" description="Disordered" evidence="1">
    <location>
        <begin position="146"/>
        <end position="172"/>
    </location>
</feature>
<accession>A0A537JY24</accession>
<dbReference type="SMART" id="SM00471">
    <property type="entry name" value="HDc"/>
    <property type="match status" value="1"/>
</dbReference>
<keyword evidence="2" id="KW-0812">Transmembrane</keyword>
<dbReference type="Pfam" id="PF13487">
    <property type="entry name" value="HD_5"/>
    <property type="match status" value="1"/>
</dbReference>
<feature type="compositionally biased region" description="Low complexity" evidence="1">
    <location>
        <begin position="158"/>
        <end position="172"/>
    </location>
</feature>
<dbReference type="InterPro" id="IPR006674">
    <property type="entry name" value="HD_domain"/>
</dbReference>
<dbReference type="EMBL" id="VBAK01000144">
    <property type="protein sequence ID" value="TMI88162.1"/>
    <property type="molecule type" value="Genomic_DNA"/>
</dbReference>
<dbReference type="PANTHER" id="PTHR45228">
    <property type="entry name" value="CYCLIC DI-GMP PHOSPHODIESTERASE TM_0186-RELATED"/>
    <property type="match status" value="1"/>
</dbReference>
<evidence type="ECO:0000256" key="1">
    <source>
        <dbReference type="SAM" id="MobiDB-lite"/>
    </source>
</evidence>
<dbReference type="CDD" id="cd00077">
    <property type="entry name" value="HDc"/>
    <property type="match status" value="1"/>
</dbReference>
<organism evidence="5 6">
    <name type="scientific">Candidatus Segetimicrobium genomatis</name>
    <dbReference type="NCBI Taxonomy" id="2569760"/>
    <lineage>
        <taxon>Bacteria</taxon>
        <taxon>Bacillati</taxon>
        <taxon>Candidatus Sysuimicrobiota</taxon>
        <taxon>Candidatus Sysuimicrobiia</taxon>
        <taxon>Candidatus Sysuimicrobiales</taxon>
        <taxon>Candidatus Segetimicrobiaceae</taxon>
        <taxon>Candidatus Segetimicrobium</taxon>
    </lineage>
</organism>
<feature type="transmembrane region" description="Helical" evidence="2">
    <location>
        <begin position="12"/>
        <end position="36"/>
    </location>
</feature>
<dbReference type="AlphaFoldDB" id="A0A537JY24"/>
<dbReference type="Proteomes" id="UP000318509">
    <property type="component" value="Unassembled WGS sequence"/>
</dbReference>
<sequence length="460" mass="49435">MGWAAKSSGITLVHRFTLVSLAGTVIFGLIFGGIAVRLVEGYALERQAFTTALYVSEFLARRLTPKDFYGDPSAKRVQYEFALRGVVGKAQILRVTVWSSVGRVLYSDDRKLVGIAFPPSAPLRAALLGQVRSVIVHVKRKVSEPPSDAAASSQTVTSPEASSAEAAASPRPAEGRQIEVFVPVRVPGAERPVVGVYDIVADLADLEPALARLKLSVWSAMVVGIGGLYLLLFAIVRTASKDLVDQEAELRKAFVGTVRSLVKAVDARDVATADHSDRVAAHAVEIGRTLGLGSRQVVDIWVAAFLHDLGKIGLGDDILAKPGPLTEKERRRMQRHPVVGYEILQPVPIRETIKLAVRHHHERWDGKGYPDGLAGDAIPVAARIIAVADTYEALVSDRPYRSARSPEEAVGEVTRCSGSQFDPRVVDAFLTVVGGWKAAADLAAGAASAQPARDRRTAQQ</sequence>
<feature type="transmembrane region" description="Helical" evidence="2">
    <location>
        <begin position="215"/>
        <end position="236"/>
    </location>
</feature>
<evidence type="ECO:0000256" key="2">
    <source>
        <dbReference type="SAM" id="Phobius"/>
    </source>
</evidence>
<evidence type="ECO:0000259" key="4">
    <source>
        <dbReference type="PROSITE" id="PS51832"/>
    </source>
</evidence>
<proteinExistence type="predicted"/>
<dbReference type="PANTHER" id="PTHR45228:SF4">
    <property type="entry name" value="LIPOPROTEIN"/>
    <property type="match status" value="1"/>
</dbReference>
<dbReference type="PROSITE" id="PS51832">
    <property type="entry name" value="HD_GYP"/>
    <property type="match status" value="1"/>
</dbReference>
<keyword evidence="2" id="KW-1133">Transmembrane helix</keyword>
<evidence type="ECO:0000259" key="3">
    <source>
        <dbReference type="PROSITE" id="PS51831"/>
    </source>
</evidence>
<comment type="caution">
    <text evidence="5">The sequence shown here is derived from an EMBL/GenBank/DDBJ whole genome shotgun (WGS) entry which is preliminary data.</text>
</comment>
<dbReference type="InterPro" id="IPR003607">
    <property type="entry name" value="HD/PDEase_dom"/>
</dbReference>
<name>A0A537JY24_9BACT</name>
<dbReference type="PROSITE" id="PS51831">
    <property type="entry name" value="HD"/>
    <property type="match status" value="1"/>
</dbReference>
<keyword evidence="2" id="KW-0472">Membrane</keyword>
<feature type="domain" description="HD" evidence="3">
    <location>
        <begin position="272"/>
        <end position="394"/>
    </location>
</feature>
<dbReference type="InterPro" id="IPR052020">
    <property type="entry name" value="Cyclic_di-GMP/3'3'-cGAMP_PDE"/>
</dbReference>
<dbReference type="Gene3D" id="1.10.3210.10">
    <property type="entry name" value="Hypothetical protein af1432"/>
    <property type="match status" value="1"/>
</dbReference>
<gene>
    <name evidence="5" type="ORF">E6H00_13455</name>
</gene>